<dbReference type="PROSITE" id="PS51257">
    <property type="entry name" value="PROKAR_LIPOPROTEIN"/>
    <property type="match status" value="1"/>
</dbReference>
<dbReference type="AlphaFoldDB" id="A0A932HZJ4"/>
<evidence type="ECO:0008006" key="4">
    <source>
        <dbReference type="Google" id="ProtNLM"/>
    </source>
</evidence>
<gene>
    <name evidence="2" type="ORF">HYZ11_10090</name>
</gene>
<evidence type="ECO:0000313" key="2">
    <source>
        <dbReference type="EMBL" id="MBI3127943.1"/>
    </source>
</evidence>
<accession>A0A932HZJ4</accession>
<sequence length="149" mass="16159">MRRLFGLGILALLIAGCQGAPQAVDTGAQAIGKGVEGLGRAATEGVVGRLLTDRSRTDLLREQRELGEHMGKVEGAILQGRLLLSDRERRILQDAKDSLAAAGRQLEAPRIPLELGLRVQAELDKVREAFSVLRQRHNIPAYSGFVATR</sequence>
<feature type="chain" id="PRO_5037197269" description="Lipoprotein" evidence="1">
    <location>
        <begin position="24"/>
        <end position="149"/>
    </location>
</feature>
<dbReference type="EMBL" id="JACPUR010000021">
    <property type="protein sequence ID" value="MBI3127943.1"/>
    <property type="molecule type" value="Genomic_DNA"/>
</dbReference>
<evidence type="ECO:0000256" key="1">
    <source>
        <dbReference type="SAM" id="SignalP"/>
    </source>
</evidence>
<feature type="signal peptide" evidence="1">
    <location>
        <begin position="1"/>
        <end position="23"/>
    </location>
</feature>
<name>A0A932HZJ4_UNCTE</name>
<dbReference type="Proteomes" id="UP000782312">
    <property type="component" value="Unassembled WGS sequence"/>
</dbReference>
<organism evidence="2 3">
    <name type="scientific">Tectimicrobiota bacterium</name>
    <dbReference type="NCBI Taxonomy" id="2528274"/>
    <lineage>
        <taxon>Bacteria</taxon>
        <taxon>Pseudomonadati</taxon>
        <taxon>Nitrospinota/Tectimicrobiota group</taxon>
        <taxon>Candidatus Tectimicrobiota</taxon>
    </lineage>
</organism>
<evidence type="ECO:0000313" key="3">
    <source>
        <dbReference type="Proteomes" id="UP000782312"/>
    </source>
</evidence>
<keyword evidence="1" id="KW-0732">Signal</keyword>
<protein>
    <recommendedName>
        <fullName evidence="4">Lipoprotein</fullName>
    </recommendedName>
</protein>
<proteinExistence type="predicted"/>
<comment type="caution">
    <text evidence="2">The sequence shown here is derived from an EMBL/GenBank/DDBJ whole genome shotgun (WGS) entry which is preliminary data.</text>
</comment>
<reference evidence="2" key="1">
    <citation type="submission" date="2020-07" db="EMBL/GenBank/DDBJ databases">
        <title>Huge and variable diversity of episymbiotic CPR bacteria and DPANN archaea in groundwater ecosystems.</title>
        <authorList>
            <person name="He C.Y."/>
            <person name="Keren R."/>
            <person name="Whittaker M."/>
            <person name="Farag I.F."/>
            <person name="Doudna J."/>
            <person name="Cate J.H.D."/>
            <person name="Banfield J.F."/>
        </authorList>
    </citation>
    <scope>NUCLEOTIDE SEQUENCE</scope>
    <source>
        <strain evidence="2">NC_groundwater_763_Ag_S-0.2um_68_21</strain>
    </source>
</reference>